<dbReference type="PANTHER" id="PTHR13318">
    <property type="entry name" value="PARTNER OF PAIRED, ISOFORM B-RELATED"/>
    <property type="match status" value="1"/>
</dbReference>
<feature type="compositionally biased region" description="Acidic residues" evidence="1">
    <location>
        <begin position="78"/>
        <end position="95"/>
    </location>
</feature>
<proteinExistence type="predicted"/>
<gene>
    <name evidence="3" type="ORF">AFUB_089360</name>
</gene>
<dbReference type="Gene3D" id="3.80.10.10">
    <property type="entry name" value="Ribonuclease Inhibitor"/>
    <property type="match status" value="2"/>
</dbReference>
<dbReference type="HOGENOM" id="CLU_006598_1_0_1"/>
<dbReference type="OrthoDB" id="1924287at2759"/>
<reference evidence="3 4" key="1">
    <citation type="journal article" date="2008" name="PLoS Genet.">
        <title>Genomic islands in the pathogenic filamentous fungus Aspergillus fumigatus.</title>
        <authorList>
            <person name="Fedorova N.D."/>
            <person name="Khaldi N."/>
            <person name="Joardar V.S."/>
            <person name="Maiti R."/>
            <person name="Amedeo P."/>
            <person name="Anderson M.J."/>
            <person name="Crabtree J."/>
            <person name="Silva J.C."/>
            <person name="Badger J.H."/>
            <person name="Albarraq A."/>
            <person name="Angiuoli S."/>
            <person name="Bussey H."/>
            <person name="Bowyer P."/>
            <person name="Cotty P.J."/>
            <person name="Dyer P.S."/>
            <person name="Egan A."/>
            <person name="Galens K."/>
            <person name="Fraser-Liggett C.M."/>
            <person name="Haas B.J."/>
            <person name="Inman J.M."/>
            <person name="Kent R."/>
            <person name="Lemieux S."/>
            <person name="Malavazi I."/>
            <person name="Orvis J."/>
            <person name="Roemer T."/>
            <person name="Ronning C.M."/>
            <person name="Sundaram J.P."/>
            <person name="Sutton G."/>
            <person name="Turner G."/>
            <person name="Venter J.C."/>
            <person name="White O.R."/>
            <person name="Whitty B.R."/>
            <person name="Youngman P."/>
            <person name="Wolfe K.H."/>
            <person name="Goldman G.H."/>
            <person name="Wortman J.R."/>
            <person name="Jiang B."/>
            <person name="Denning D.W."/>
            <person name="Nierman W.C."/>
        </authorList>
    </citation>
    <scope>NUCLEOTIDE SEQUENCE [LARGE SCALE GENOMIC DNA]</scope>
    <source>
        <strain evidence="4">CBS 144.89 / FGSC A1163 / CEA10</strain>
    </source>
</reference>
<dbReference type="SMART" id="SM00367">
    <property type="entry name" value="LRR_CC"/>
    <property type="match status" value="6"/>
</dbReference>
<dbReference type="InterPro" id="IPR056451">
    <property type="entry name" value="Znf_Tbcl_Rhp7"/>
</dbReference>
<sequence>MLVANIGTAGMGLRSEKGGLCWNFWKIWKILSQLDRNTSSDSQTRRYPLSNNISAAQIHQDYQRRVRQAEREVAANEPADELEEEDEYEDNDGETAEQRKKRKRKEAATLAKIKQSKEFARRKARRTGKPDDDDDVIAREMMYQKSRPMPGQLENCELCNKRFTVTPYSKTGPNGGLLCAKCSKDVADDERKSKAKKRGPRSGRRQNQSNLLDGIVQQGALSLVEMCAKVNIFEQSFDMSCSRTDRIQKVADNHNDIEEFGDLPSRLLRRLSQIFSKRRILTSRTLNLFLRPELNFIDIYDAAKLETDDFHKIFASMPALNSVNLRFAGQIKDRVFEYVIDRDLQIRQLQLDAANLVSDTYWRRLFQKLGSQLESLKLSNLDFSFDDETVETLCRNCTALKRLKLKQCWKIGSDSLRTISTLPTLEHLSLDTIQDLEIEPLLQMVNTLGPNLHTLSLEGFHNADDRLLDLIHDKCRLLSKLRFSDNALCSDRGFVNLFTNWANPPLRFVDLSSTRDVDNANPDGPVEAIGLASHGFIALMNHSGSTLQKLNISSCRHISRAAFEEVFQEEKTYPFLQELDVSFHTVMDDFLIRKIFQSCPAIKKVVAFACFNVRDVQVPVGVALVGGLTAQHSIVIEGPASG</sequence>
<dbReference type="InterPro" id="IPR032675">
    <property type="entry name" value="LRR_dom_sf"/>
</dbReference>
<dbReference type="GO" id="GO:0019005">
    <property type="term" value="C:SCF ubiquitin ligase complex"/>
    <property type="evidence" value="ECO:0007669"/>
    <property type="project" value="TreeGrafter"/>
</dbReference>
<evidence type="ECO:0000259" key="2">
    <source>
        <dbReference type="Pfam" id="PF23550"/>
    </source>
</evidence>
<dbReference type="Proteomes" id="UP000001699">
    <property type="component" value="Unassembled WGS sequence"/>
</dbReference>
<name>B0YC91_ASPFC</name>
<feature type="region of interest" description="Disordered" evidence="1">
    <location>
        <begin position="68"/>
        <end position="136"/>
    </location>
</feature>
<feature type="domain" description="DNA repair protein rhp7 treble clef" evidence="2">
    <location>
        <begin position="150"/>
        <end position="187"/>
    </location>
</feature>
<dbReference type="EMBL" id="DS499601">
    <property type="protein sequence ID" value="EDP48222.1"/>
    <property type="molecule type" value="Genomic_DNA"/>
</dbReference>
<dbReference type="VEuPathDB" id="FungiDB:AFUB_089360"/>
<keyword evidence="4" id="KW-1185">Reference proteome</keyword>
<dbReference type="FunFam" id="3.80.10.10:FF:000601">
    <property type="entry name" value="DNA repair protein Rad7, protein"/>
    <property type="match status" value="1"/>
</dbReference>
<protein>
    <submittedName>
        <fullName evidence="3">DNA repair protein Rad7, protein</fullName>
    </submittedName>
</protein>
<evidence type="ECO:0000313" key="3">
    <source>
        <dbReference type="EMBL" id="EDP48222.1"/>
    </source>
</evidence>
<feature type="region of interest" description="Disordered" evidence="1">
    <location>
        <begin position="189"/>
        <end position="211"/>
    </location>
</feature>
<dbReference type="SUPFAM" id="SSF52047">
    <property type="entry name" value="RNI-like"/>
    <property type="match status" value="1"/>
</dbReference>
<dbReference type="InterPro" id="IPR006553">
    <property type="entry name" value="Leu-rich_rpt_Cys-con_subtyp"/>
</dbReference>
<feature type="compositionally biased region" description="Basic residues" evidence="1">
    <location>
        <begin position="193"/>
        <end position="204"/>
    </location>
</feature>
<dbReference type="FunFam" id="3.80.10.10:FF:000632">
    <property type="entry name" value="DNA repair protein Rad7, protein"/>
    <property type="match status" value="1"/>
</dbReference>
<dbReference type="Pfam" id="PF23550">
    <property type="entry name" value="zf_Tbcl_Rhp7"/>
    <property type="match status" value="1"/>
</dbReference>
<dbReference type="GO" id="GO:0031146">
    <property type="term" value="P:SCF-dependent proteasomal ubiquitin-dependent protein catabolic process"/>
    <property type="evidence" value="ECO:0007669"/>
    <property type="project" value="TreeGrafter"/>
</dbReference>
<dbReference type="PANTHER" id="PTHR13318:SF234">
    <property type="entry name" value="RNI-LIKE PROTEIN"/>
    <property type="match status" value="1"/>
</dbReference>
<evidence type="ECO:0000256" key="1">
    <source>
        <dbReference type="SAM" id="MobiDB-lite"/>
    </source>
</evidence>
<organism evidence="3 4">
    <name type="scientific">Aspergillus fumigatus (strain CBS 144.89 / FGSC A1163 / CEA10)</name>
    <name type="common">Neosartorya fumigata</name>
    <dbReference type="NCBI Taxonomy" id="451804"/>
    <lineage>
        <taxon>Eukaryota</taxon>
        <taxon>Fungi</taxon>
        <taxon>Dikarya</taxon>
        <taxon>Ascomycota</taxon>
        <taxon>Pezizomycotina</taxon>
        <taxon>Eurotiomycetes</taxon>
        <taxon>Eurotiomycetidae</taxon>
        <taxon>Eurotiales</taxon>
        <taxon>Aspergillaceae</taxon>
        <taxon>Aspergillus</taxon>
        <taxon>Aspergillus subgen. Fumigati</taxon>
    </lineage>
</organism>
<accession>B0YC91</accession>
<dbReference type="AlphaFoldDB" id="B0YC91"/>
<evidence type="ECO:0000313" key="4">
    <source>
        <dbReference type="Proteomes" id="UP000001699"/>
    </source>
</evidence>
<dbReference type="PhylomeDB" id="B0YC91"/>